<dbReference type="RefSeq" id="WP_337321869.1">
    <property type="nucleotide sequence ID" value="NZ_JBBDGN010000018.1"/>
</dbReference>
<keyword evidence="1" id="KW-0812">Transmembrane</keyword>
<dbReference type="Pfam" id="PF03729">
    <property type="entry name" value="DUF308"/>
    <property type="match status" value="2"/>
</dbReference>
<dbReference type="Proteomes" id="UP001366085">
    <property type="component" value="Unassembled WGS sequence"/>
</dbReference>
<feature type="transmembrane region" description="Helical" evidence="1">
    <location>
        <begin position="134"/>
        <end position="153"/>
    </location>
</feature>
<comment type="caution">
    <text evidence="2">The sequence shown here is derived from an EMBL/GenBank/DDBJ whole genome shotgun (WGS) entry which is preliminary data.</text>
</comment>
<feature type="transmembrane region" description="Helical" evidence="1">
    <location>
        <begin position="98"/>
        <end position="122"/>
    </location>
</feature>
<sequence>MTDSLSTEKGVVGSLRLFLAISGVIALLTGIAMMIWPDKVAVTITAILGAYLIVAGVVYVGLGLFGSGKGGWARVGHIALGLLYIIAGIVAFSNLQAAAVTFALVTVIFVGVSWIFDGIVSLSLLGNDGARTWTLLYSILSIIAGIAVITMGIAAVPFFWILLSISLIVIGILQIVRAITTGK</sequence>
<organism evidence="2 3">
    <name type="scientific">Microbacterium istanbulense</name>
    <dbReference type="NCBI Taxonomy" id="3122049"/>
    <lineage>
        <taxon>Bacteria</taxon>
        <taxon>Bacillati</taxon>
        <taxon>Actinomycetota</taxon>
        <taxon>Actinomycetes</taxon>
        <taxon>Micrococcales</taxon>
        <taxon>Microbacteriaceae</taxon>
        <taxon>Microbacterium</taxon>
    </lineage>
</organism>
<evidence type="ECO:0000256" key="1">
    <source>
        <dbReference type="SAM" id="Phobius"/>
    </source>
</evidence>
<dbReference type="EMBL" id="JBBDGN010000018">
    <property type="protein sequence ID" value="MEJ1092875.1"/>
    <property type="molecule type" value="Genomic_DNA"/>
</dbReference>
<dbReference type="InterPro" id="IPR005325">
    <property type="entry name" value="DUF308_memb"/>
</dbReference>
<dbReference type="PANTHER" id="PTHR34989:SF1">
    <property type="entry name" value="PROTEIN HDED"/>
    <property type="match status" value="1"/>
</dbReference>
<reference evidence="2 3" key="1">
    <citation type="submission" date="2024-02" db="EMBL/GenBank/DDBJ databases">
        <authorList>
            <person name="Saticioglu I.B."/>
        </authorList>
    </citation>
    <scope>NUCLEOTIDE SEQUENCE [LARGE SCALE GENOMIC DNA]</scope>
    <source>
        <strain evidence="2 3">Mu-43</strain>
    </source>
</reference>
<gene>
    <name evidence="2" type="ORF">WDU93_14400</name>
</gene>
<dbReference type="InterPro" id="IPR052712">
    <property type="entry name" value="Acid_resist_chaperone_HdeD"/>
</dbReference>
<keyword evidence="1" id="KW-1133">Transmembrane helix</keyword>
<evidence type="ECO:0000313" key="3">
    <source>
        <dbReference type="Proteomes" id="UP001366085"/>
    </source>
</evidence>
<keyword evidence="1" id="KW-0472">Membrane</keyword>
<feature type="transmembrane region" description="Helical" evidence="1">
    <location>
        <begin position="72"/>
        <end position="92"/>
    </location>
</feature>
<protein>
    <submittedName>
        <fullName evidence="2">DUF308 domain-containing protein</fullName>
    </submittedName>
</protein>
<keyword evidence="3" id="KW-1185">Reference proteome</keyword>
<feature type="transmembrane region" description="Helical" evidence="1">
    <location>
        <begin position="17"/>
        <end position="36"/>
    </location>
</feature>
<dbReference type="PANTHER" id="PTHR34989">
    <property type="entry name" value="PROTEIN HDED"/>
    <property type="match status" value="1"/>
</dbReference>
<feature type="transmembrane region" description="Helical" evidence="1">
    <location>
        <begin position="42"/>
        <end position="65"/>
    </location>
</feature>
<feature type="transmembrane region" description="Helical" evidence="1">
    <location>
        <begin position="159"/>
        <end position="179"/>
    </location>
</feature>
<proteinExistence type="predicted"/>
<accession>A0ABU8LPF1</accession>
<evidence type="ECO:0000313" key="2">
    <source>
        <dbReference type="EMBL" id="MEJ1092875.1"/>
    </source>
</evidence>
<name>A0ABU8LPF1_9MICO</name>